<proteinExistence type="predicted"/>
<dbReference type="GO" id="GO:0005694">
    <property type="term" value="C:chromosome"/>
    <property type="evidence" value="ECO:0007669"/>
    <property type="project" value="InterPro"/>
</dbReference>
<feature type="coiled-coil region" evidence="2">
    <location>
        <begin position="801"/>
        <end position="838"/>
    </location>
</feature>
<evidence type="ECO:0000256" key="2">
    <source>
        <dbReference type="SAM" id="Coils"/>
    </source>
</evidence>
<feature type="coiled-coil region" evidence="2">
    <location>
        <begin position="214"/>
        <end position="307"/>
    </location>
</feature>
<dbReference type="InterPro" id="IPR003395">
    <property type="entry name" value="RecF/RecN/SMC_N"/>
</dbReference>
<dbReference type="InterPro" id="IPR027417">
    <property type="entry name" value="P-loop_NTPase"/>
</dbReference>
<evidence type="ECO:0000259" key="3">
    <source>
        <dbReference type="SMART" id="SM00968"/>
    </source>
</evidence>
<dbReference type="AlphaFoldDB" id="A0A0K8VJT1"/>
<dbReference type="Gene3D" id="1.10.287.1490">
    <property type="match status" value="1"/>
</dbReference>
<dbReference type="Gene3D" id="1.20.1060.20">
    <property type="match status" value="1"/>
</dbReference>
<dbReference type="SUPFAM" id="SSF52540">
    <property type="entry name" value="P-loop containing nucleoside triphosphate hydrolases"/>
    <property type="match status" value="1"/>
</dbReference>
<dbReference type="Pfam" id="PF02463">
    <property type="entry name" value="SMC_N"/>
    <property type="match status" value="1"/>
</dbReference>
<gene>
    <name evidence="4" type="primary">smc2</name>
    <name evidence="4" type="ORF">c0_g1_i1</name>
</gene>
<dbReference type="FunFam" id="3.40.50.300:FF:000385">
    <property type="entry name" value="Structural maintenance of chromosomes 2"/>
    <property type="match status" value="1"/>
</dbReference>
<feature type="coiled-coil region" evidence="2">
    <location>
        <begin position="129"/>
        <end position="163"/>
    </location>
</feature>
<dbReference type="SUPFAM" id="SSF75553">
    <property type="entry name" value="Smc hinge domain"/>
    <property type="match status" value="1"/>
</dbReference>
<dbReference type="InterPro" id="IPR024704">
    <property type="entry name" value="SMC"/>
</dbReference>
<dbReference type="PIRSF" id="PIRSF005719">
    <property type="entry name" value="SMC"/>
    <property type="match status" value="1"/>
</dbReference>
<dbReference type="Gene3D" id="3.40.50.300">
    <property type="entry name" value="P-loop containing nucleotide triphosphate hydrolases"/>
    <property type="match status" value="1"/>
</dbReference>
<feature type="domain" description="SMC hinge" evidence="3">
    <location>
        <begin position="330"/>
        <end position="450"/>
    </location>
</feature>
<organism evidence="4">
    <name type="scientific">Bactrocera latifrons</name>
    <name type="common">Malaysian fruit fly</name>
    <name type="synonym">Chaetodacus latifrons</name>
    <dbReference type="NCBI Taxonomy" id="174628"/>
    <lineage>
        <taxon>Eukaryota</taxon>
        <taxon>Metazoa</taxon>
        <taxon>Ecdysozoa</taxon>
        <taxon>Arthropoda</taxon>
        <taxon>Hexapoda</taxon>
        <taxon>Insecta</taxon>
        <taxon>Pterygota</taxon>
        <taxon>Neoptera</taxon>
        <taxon>Endopterygota</taxon>
        <taxon>Diptera</taxon>
        <taxon>Brachycera</taxon>
        <taxon>Muscomorpha</taxon>
        <taxon>Tephritoidea</taxon>
        <taxon>Tephritidae</taxon>
        <taxon>Bactrocera</taxon>
        <taxon>Bactrocera</taxon>
    </lineage>
</organism>
<dbReference type="Pfam" id="PF06470">
    <property type="entry name" value="SMC_hinge"/>
    <property type="match status" value="1"/>
</dbReference>
<accession>A0A0K8VJT1</accession>
<dbReference type="OrthoDB" id="10255539at2759"/>
<name>A0A0K8VJT1_BACLA</name>
<protein>
    <submittedName>
        <fullName evidence="4">Structural maintenance of chromosomes protein 2</fullName>
    </submittedName>
</protein>
<evidence type="ECO:0000256" key="1">
    <source>
        <dbReference type="ARBA" id="ARBA00023054"/>
    </source>
</evidence>
<evidence type="ECO:0000313" key="4">
    <source>
        <dbReference type="EMBL" id="JAI38785.1"/>
    </source>
</evidence>
<feature type="coiled-coil region" evidence="2">
    <location>
        <begin position="491"/>
        <end position="747"/>
    </location>
</feature>
<keyword evidence="1 2" id="KW-0175">Coiled coil</keyword>
<dbReference type="InterPro" id="IPR036277">
    <property type="entry name" value="SMC_hinge_sf"/>
</dbReference>
<feature type="coiled-coil region" evidence="2">
    <location>
        <begin position="51"/>
        <end position="99"/>
    </location>
</feature>
<sequence>MPKYVKQTHYYKRRSNRNWKSCGRNVQHIWNFKKICRDIEYLTRIHISYRYLKQKEALRSIEENIEKINNRIETCKTTIKDNNAEIENIEEKSQEVQAQIDNDCGGALKEVEEELTKQVVEEGKMAGSLKSAQTSIDQEQKKLRTLEKNIIDDEKALKQKETQMSKVHDLFQSLKEADERDAQAYDAAQKKFEAVTKGLSVDDDGQSCSLQDQLINAKQQLSQAETTLKTSNMELTHCRNVLKQRENDKQSKDTLYAKDQELCDKLESEIAGLSAKMETIDYEDGSHEALQERKNVLQKEIRDLNQQLDRRNAYRYELQYRDPEPNFDRTKMRGMVGKLFNVRDEKNNLALMMTAGGSLYSYVADDDIASKKILQKGQLQHRVTIIPLNKITSHPIDQSVVDFAQSLVGKENVQSALSLIEYDRYFDPVMKFVFGHTLVCRDLNIAKQVTYHRNIHSRSVTLEGDVVDPQGTLSGGSRPKGSNVLAELSEIKRLERDIAARKKELHNIEQKLRLTTEAARNYNRLKEQLELRQHELNACKQRLAQSTFQQHQEEIKAMQLQIETLEGDLVKARETQKTARKKITDIEAKLADAKGFRERELKKASEDMKAAKKKSEESRNNWKKREQEFETLQLEIEELHKSIKKTTEQRDTMVQSIEKLKTNLEELRVGSTIITKVVAELKQRIKEQKDKINSQNRELKQLLVKKEKLAKANQDMTLEIKKKENEVNKVRNDSKDSFRKIETLEEKYPWILEDREFFGTKNTRYDYSKEDPIEAGHKLSVMREQKDKMERHINLRAMILLDREEEQYQETMRRKKIVEQDKEKIKHIICKMDEKKREKVEKAWKVVDENFSSIFSTLLQGAQARLNPVKQAGQLFGLEINVGFNGVWKESLSELSGGQRSLVALSLVLAMLKFSPAPLYILDEVDAALDMSHTQNIGNMLKAHFTGSQFIIVSLKDGMFNNANVLFRTKFEEGVSAVTRTVNAKLTQRGRK</sequence>
<dbReference type="EMBL" id="GDHF01013529">
    <property type="protein sequence ID" value="JAI38785.1"/>
    <property type="molecule type" value="Transcribed_RNA"/>
</dbReference>
<reference evidence="4" key="1">
    <citation type="submission" date="2015-06" db="EMBL/GenBank/DDBJ databases">
        <authorList>
            <person name="Hoefler B.C."/>
            <person name="Straight P.D."/>
        </authorList>
    </citation>
    <scope>NUCLEOTIDE SEQUENCE</scope>
</reference>
<dbReference type="Gene3D" id="3.30.70.1620">
    <property type="match status" value="1"/>
</dbReference>
<dbReference type="SMART" id="SM00968">
    <property type="entry name" value="SMC_hinge"/>
    <property type="match status" value="1"/>
</dbReference>
<dbReference type="PANTHER" id="PTHR43977">
    <property type="entry name" value="STRUCTURAL MAINTENANCE OF CHROMOSOMES PROTEIN 3"/>
    <property type="match status" value="1"/>
</dbReference>
<dbReference type="GO" id="GO:0051276">
    <property type="term" value="P:chromosome organization"/>
    <property type="evidence" value="ECO:0007669"/>
    <property type="project" value="InterPro"/>
</dbReference>
<dbReference type="GO" id="GO:0005524">
    <property type="term" value="F:ATP binding"/>
    <property type="evidence" value="ECO:0007669"/>
    <property type="project" value="InterPro"/>
</dbReference>
<dbReference type="GO" id="GO:0016887">
    <property type="term" value="F:ATP hydrolysis activity"/>
    <property type="evidence" value="ECO:0007669"/>
    <property type="project" value="InterPro"/>
</dbReference>
<dbReference type="InterPro" id="IPR010935">
    <property type="entry name" value="SMC_hinge"/>
</dbReference>